<keyword evidence="3" id="KW-1185">Reference proteome</keyword>
<organism evidence="2 3">
    <name type="scientific">Dichanthelium oligosanthes</name>
    <dbReference type="NCBI Taxonomy" id="888268"/>
    <lineage>
        <taxon>Eukaryota</taxon>
        <taxon>Viridiplantae</taxon>
        <taxon>Streptophyta</taxon>
        <taxon>Embryophyta</taxon>
        <taxon>Tracheophyta</taxon>
        <taxon>Spermatophyta</taxon>
        <taxon>Magnoliopsida</taxon>
        <taxon>Liliopsida</taxon>
        <taxon>Poales</taxon>
        <taxon>Poaceae</taxon>
        <taxon>PACMAD clade</taxon>
        <taxon>Panicoideae</taxon>
        <taxon>Panicodae</taxon>
        <taxon>Paniceae</taxon>
        <taxon>Dichantheliinae</taxon>
        <taxon>Dichanthelium</taxon>
    </lineage>
</organism>
<sequence length="71" mass="8218">MSDGWHGIPADVFLKILLRIPPSPRRRLRLVCRHWRDAIDERTPEPRACGKVLAFCSESGRPRAYVFDDLT</sequence>
<dbReference type="InterPro" id="IPR036047">
    <property type="entry name" value="F-box-like_dom_sf"/>
</dbReference>
<gene>
    <name evidence="2" type="ORF">BAE44_0023391</name>
</gene>
<dbReference type="SUPFAM" id="SSF81383">
    <property type="entry name" value="F-box domain"/>
    <property type="match status" value="1"/>
</dbReference>
<protein>
    <recommendedName>
        <fullName evidence="1">F-box domain-containing protein</fullName>
    </recommendedName>
</protein>
<evidence type="ECO:0000313" key="2">
    <source>
        <dbReference type="EMBL" id="OEL15588.1"/>
    </source>
</evidence>
<dbReference type="SMART" id="SM00256">
    <property type="entry name" value="FBOX"/>
    <property type="match status" value="1"/>
</dbReference>
<dbReference type="Pfam" id="PF00646">
    <property type="entry name" value="F-box"/>
    <property type="match status" value="1"/>
</dbReference>
<dbReference type="EMBL" id="LWDX02066227">
    <property type="protein sequence ID" value="OEL15588.1"/>
    <property type="molecule type" value="Genomic_DNA"/>
</dbReference>
<dbReference type="OrthoDB" id="695330at2759"/>
<evidence type="ECO:0000259" key="1">
    <source>
        <dbReference type="SMART" id="SM00256"/>
    </source>
</evidence>
<proteinExistence type="predicted"/>
<accession>A0A1E5URY7</accession>
<dbReference type="InterPro" id="IPR001810">
    <property type="entry name" value="F-box_dom"/>
</dbReference>
<dbReference type="Proteomes" id="UP000095767">
    <property type="component" value="Unassembled WGS sequence"/>
</dbReference>
<dbReference type="AlphaFoldDB" id="A0A1E5URY7"/>
<reference evidence="2 3" key="1">
    <citation type="submission" date="2016-09" db="EMBL/GenBank/DDBJ databases">
        <title>The draft genome of Dichanthelium oligosanthes: A C3 panicoid grass species.</title>
        <authorList>
            <person name="Studer A.J."/>
            <person name="Schnable J.C."/>
            <person name="Brutnell T.P."/>
        </authorList>
    </citation>
    <scope>NUCLEOTIDE SEQUENCE [LARGE SCALE GENOMIC DNA]</scope>
    <source>
        <strain evidence="3">cv. Kellogg 1175</strain>
        <tissue evidence="2">Leaf</tissue>
    </source>
</reference>
<evidence type="ECO:0000313" key="3">
    <source>
        <dbReference type="Proteomes" id="UP000095767"/>
    </source>
</evidence>
<name>A0A1E5URY7_9POAL</name>
<comment type="caution">
    <text evidence="2">The sequence shown here is derived from an EMBL/GenBank/DDBJ whole genome shotgun (WGS) entry which is preliminary data.</text>
</comment>
<dbReference type="Gene3D" id="1.20.1280.50">
    <property type="match status" value="1"/>
</dbReference>
<feature type="domain" description="F-box" evidence="1">
    <location>
        <begin position="8"/>
        <end position="48"/>
    </location>
</feature>